<dbReference type="PANTHER" id="PTHR44154">
    <property type="entry name" value="QUINONE OXIDOREDUCTASE"/>
    <property type="match status" value="1"/>
</dbReference>
<dbReference type="Gene3D" id="3.40.50.720">
    <property type="entry name" value="NAD(P)-binding Rossmann-like Domain"/>
    <property type="match status" value="1"/>
</dbReference>
<dbReference type="NCBIfam" id="TIGR01751">
    <property type="entry name" value="crot-CoA-red"/>
    <property type="match status" value="1"/>
</dbReference>
<protein>
    <recommendedName>
        <fullName evidence="7">Enoyl reductase (ER) domain-containing protein</fullName>
    </recommendedName>
</protein>
<dbReference type="GO" id="GO:0008270">
    <property type="term" value="F:zinc ion binding"/>
    <property type="evidence" value="ECO:0007669"/>
    <property type="project" value="InterPro"/>
</dbReference>
<keyword evidence="3" id="KW-0963">Cytoplasm</keyword>
<comment type="subunit">
    <text evidence="2">Homotetramer.</text>
</comment>
<keyword evidence="6" id="KW-0007">Acetylation</keyword>
<keyword evidence="8" id="KW-0614">Plasmid</keyword>
<dbReference type="InterPro" id="IPR011032">
    <property type="entry name" value="GroES-like_sf"/>
</dbReference>
<dbReference type="PROSITE" id="PS01162">
    <property type="entry name" value="QOR_ZETA_CRYSTAL"/>
    <property type="match status" value="1"/>
</dbReference>
<dbReference type="InterPro" id="IPR051603">
    <property type="entry name" value="Zinc-ADH_QOR/CCCR"/>
</dbReference>
<evidence type="ECO:0000259" key="7">
    <source>
        <dbReference type="SMART" id="SM00829"/>
    </source>
</evidence>
<dbReference type="AlphaFoldDB" id="A0A097SPV4"/>
<comment type="subcellular location">
    <subcellularLocation>
        <location evidence="1">Cytoplasm</location>
    </subcellularLocation>
</comment>
<dbReference type="CDD" id="cd08246">
    <property type="entry name" value="crotonyl_coA_red"/>
    <property type="match status" value="1"/>
</dbReference>
<dbReference type="Pfam" id="PF08240">
    <property type="entry name" value="ADH_N"/>
    <property type="match status" value="1"/>
</dbReference>
<dbReference type="InterPro" id="IPR013154">
    <property type="entry name" value="ADH-like_N"/>
</dbReference>
<evidence type="ECO:0000256" key="2">
    <source>
        <dbReference type="ARBA" id="ARBA00011881"/>
    </source>
</evidence>
<dbReference type="GO" id="GO:0005737">
    <property type="term" value="C:cytoplasm"/>
    <property type="evidence" value="ECO:0007669"/>
    <property type="project" value="UniProtKB-SubCell"/>
</dbReference>
<organism evidence="8">
    <name type="scientific">Rhodococcus sp. NS1</name>
    <dbReference type="NCBI Taxonomy" id="402236"/>
    <lineage>
        <taxon>Bacteria</taxon>
        <taxon>Bacillati</taxon>
        <taxon>Actinomycetota</taxon>
        <taxon>Actinomycetes</taxon>
        <taxon>Mycobacteriales</taxon>
        <taxon>Nocardiaceae</taxon>
        <taxon>Rhodococcus</taxon>
    </lineage>
</organism>
<evidence type="ECO:0000256" key="1">
    <source>
        <dbReference type="ARBA" id="ARBA00004496"/>
    </source>
</evidence>
<evidence type="ECO:0000256" key="5">
    <source>
        <dbReference type="ARBA" id="ARBA00022884"/>
    </source>
</evidence>
<dbReference type="InterPro" id="IPR010085">
    <property type="entry name" value="Crot_CoA_red"/>
</dbReference>
<reference evidence="8" key="1">
    <citation type="submission" date="2014-03" db="EMBL/GenBank/DDBJ databases">
        <authorList>
            <person name="Zhang G."/>
            <person name="Zhu L."/>
            <person name="Fang P."/>
        </authorList>
    </citation>
    <scope>NUCLEOTIDE SEQUENCE</scope>
    <source>
        <strain evidence="8">NS1</strain>
        <plasmid evidence="8">pNSL1</plasmid>
    </source>
</reference>
<gene>
    <name evidence="8" type="ORF">LRS1606.124</name>
</gene>
<dbReference type="InterPro" id="IPR002364">
    <property type="entry name" value="Quin_OxRdtase/zeta-crystal_CS"/>
</dbReference>
<keyword evidence="4" id="KW-0521">NADP</keyword>
<evidence type="ECO:0000256" key="4">
    <source>
        <dbReference type="ARBA" id="ARBA00022857"/>
    </source>
</evidence>
<feature type="domain" description="Enoyl reductase (ER)" evidence="7">
    <location>
        <begin position="50"/>
        <end position="414"/>
    </location>
</feature>
<dbReference type="InterPro" id="IPR013149">
    <property type="entry name" value="ADH-like_C"/>
</dbReference>
<dbReference type="Pfam" id="PF00107">
    <property type="entry name" value="ADH_zinc_N"/>
    <property type="match status" value="1"/>
</dbReference>
<dbReference type="SUPFAM" id="SSF50129">
    <property type="entry name" value="GroES-like"/>
    <property type="match status" value="1"/>
</dbReference>
<evidence type="ECO:0000256" key="3">
    <source>
        <dbReference type="ARBA" id="ARBA00022490"/>
    </source>
</evidence>
<name>A0A097SPV4_9NOCA</name>
<dbReference type="EMBL" id="KJ605395">
    <property type="protein sequence ID" value="AIU93558.1"/>
    <property type="molecule type" value="Genomic_DNA"/>
</dbReference>
<evidence type="ECO:0000313" key="8">
    <source>
        <dbReference type="EMBL" id="AIU93558.1"/>
    </source>
</evidence>
<dbReference type="PANTHER" id="PTHR44154:SF1">
    <property type="entry name" value="QUINONE OXIDOREDUCTASE"/>
    <property type="match status" value="1"/>
</dbReference>
<sequence length="432" mass="46197">MSEEVTMTELIERQVVSDPTVDAVEPGVLPPLGVVPKTMHAQVVRPERYGDPATAFKHEIVETPTLGPGEVLIAVMAAGVNYNNVWAARGYPVDQVATRQRRGEAEDFHIGGSDASGIVYAVGDGVTGIAIGTEVVIHPGVWDETDPWIVSGRDQMIAPSAKIWGYDTNYGSFGQFARVQAHQILPKAKHLSWAEAAAPTLVGTTAYRMLHGWAGNTVTDGDLVLVWGGSGGLGTQACQLVREAGGRAIAVVSDDERGAFAMKYGAIGYINRREFDHWGIPPLVDDAAGQKAWTVGARAFGKKIWDIAGSREDPAIVFEHPGSATVPTSIFVCQPGGMVAICAGTTGFDAMVDLRYHWTRQKRLQGSHGTNDKQALAYNQLVLDGKIDPVVGRVLGMKEIALSHAQMGRGEEVFGNTVHLIGAKTPDEGRQA</sequence>
<evidence type="ECO:0000256" key="6">
    <source>
        <dbReference type="ARBA" id="ARBA00022990"/>
    </source>
</evidence>
<dbReference type="InterPro" id="IPR020843">
    <property type="entry name" value="ER"/>
</dbReference>
<dbReference type="SMART" id="SM00829">
    <property type="entry name" value="PKS_ER"/>
    <property type="match status" value="1"/>
</dbReference>
<dbReference type="SUPFAM" id="SSF51735">
    <property type="entry name" value="NAD(P)-binding Rossmann-fold domains"/>
    <property type="match status" value="1"/>
</dbReference>
<proteinExistence type="predicted"/>
<accession>A0A097SPV4</accession>
<dbReference type="Gene3D" id="3.90.180.10">
    <property type="entry name" value="Medium-chain alcohol dehydrogenases, catalytic domain"/>
    <property type="match status" value="1"/>
</dbReference>
<keyword evidence="5" id="KW-0694">RNA-binding</keyword>
<geneLocation type="plasmid" evidence="8">
    <name>pNSL1</name>
</geneLocation>
<dbReference type="GO" id="GO:0003723">
    <property type="term" value="F:RNA binding"/>
    <property type="evidence" value="ECO:0007669"/>
    <property type="project" value="UniProtKB-KW"/>
</dbReference>
<dbReference type="GO" id="GO:0043880">
    <property type="term" value="F:crotonyl-CoA reductase activity"/>
    <property type="evidence" value="ECO:0007669"/>
    <property type="project" value="InterPro"/>
</dbReference>
<dbReference type="InterPro" id="IPR036291">
    <property type="entry name" value="NAD(P)-bd_dom_sf"/>
</dbReference>